<gene>
    <name evidence="6" type="ordered locus">CENSYa_1313</name>
</gene>
<reference evidence="6 7" key="1">
    <citation type="journal article" date="2006" name="Proc. Natl. Acad. Sci. U.S.A.">
        <title>Genomic analysis of the uncultivated marine crenarchaeote Cenarchaeum symbiosum.</title>
        <authorList>
            <person name="Hallam S.J."/>
            <person name="Konstantinidis K.T."/>
            <person name="Putnam N."/>
            <person name="Schleper C."/>
            <person name="Watanabe Y."/>
            <person name="Sugahara J."/>
            <person name="Preston C."/>
            <person name="de la Torre J."/>
            <person name="Richardson P.M."/>
            <person name="DeLong E.F."/>
        </authorList>
    </citation>
    <scope>NUCLEOTIDE SEQUENCE [LARGE SCALE GENOMIC DNA]</scope>
    <source>
        <strain evidence="7">A</strain>
    </source>
</reference>
<dbReference type="InterPro" id="IPR000914">
    <property type="entry name" value="SBP_5_dom"/>
</dbReference>
<dbReference type="PATRIC" id="fig|414004.10.peg.1195"/>
<dbReference type="AlphaFoldDB" id="A0RX69"/>
<evidence type="ECO:0000259" key="5">
    <source>
        <dbReference type="Pfam" id="PF00496"/>
    </source>
</evidence>
<dbReference type="HOGENOM" id="CLU_010991_1_0_2"/>
<keyword evidence="4" id="KW-1133">Transmembrane helix</keyword>
<evidence type="ECO:0000313" key="6">
    <source>
        <dbReference type="EMBL" id="ABK77936.1"/>
    </source>
</evidence>
<feature type="domain" description="Solute-binding protein family 5" evidence="5">
    <location>
        <begin position="22"/>
        <end position="249"/>
    </location>
</feature>
<evidence type="ECO:0000256" key="4">
    <source>
        <dbReference type="SAM" id="Phobius"/>
    </source>
</evidence>
<comment type="similarity">
    <text evidence="1">Belongs to the bacterial solute-binding protein 5 family.</text>
</comment>
<dbReference type="Pfam" id="PF00496">
    <property type="entry name" value="SBP_bac_5"/>
    <property type="match status" value="1"/>
</dbReference>
<dbReference type="Proteomes" id="UP000000758">
    <property type="component" value="Chromosome"/>
</dbReference>
<feature type="transmembrane region" description="Helical" evidence="4">
    <location>
        <begin position="792"/>
        <end position="810"/>
    </location>
</feature>
<dbReference type="KEGG" id="csy:CENSYa_1313"/>
<dbReference type="GO" id="GO:1904680">
    <property type="term" value="F:peptide transmembrane transporter activity"/>
    <property type="evidence" value="ECO:0007669"/>
    <property type="project" value="TreeGrafter"/>
</dbReference>
<dbReference type="STRING" id="414004.CENSYa_1313"/>
<keyword evidence="2" id="KW-0813">Transport</keyword>
<name>A0RX69_CENSY</name>
<sequence length="821" mass="89577">MRILPAVAAVLLLAGAAWAHGEKGTYVDDIRFIQYLDESTALEEVRHGNLDLYYSRISPDRIEAAGSREGLQVFSSTGGSYSILVNPAESKEINPFSSREARFALNYLVDRGLIVDELMGGYGVPMVSNYGPFDPDYLHILDQLESFRFEYNPALADGMISGALEDAGASKVGGMWQSEGEPVEVRVFIRSDDPVRKSIGEILASELEDMGLAVQRDYGDLNKALVVVYGSDPAELKWSLYTEGWGGRSAFVRYDPLGLGQMYSPWFSSMPGFNNPAYWNYENVRLDELTQRIFTGNFTSAEERADLIREATAEGVSESVRVFLAAKVDQYVVNSGVEGIVNDFGAGVPSRFTPINARTGSETLEIGVKQIYQGAWNPVMGLSDSYSTQIWNTLFDPGIFKHPYTGESFAVRTDWEVETAGPGERLAVHPGTITWDPSSQEWIELPPGSTAVSRATFEMAFADWHNGQPMDMNDILYSAYFVLEWGSSPGEDDRTHDSEYTPRAASSAETLVGLRPIDGDTIEVYIDYWHFDESEIADRASVWSPMPWEVYAAMEEAVLDGRASFSRSGAVSGGISWLSLIVPQDAEMIRGYLEDMRSSGTIPAPLQGRAGEEYTASRYSSSISWVDEKGHAVISNGPFYLEGYSPESRTIRAAAFDDESYPFEEGRWGGFEEVRLPRITGAKVPDIVVMGDTLEVPVSTEDASSLYYFLSGPGGDHASGVLDVGGGSAVIRLDGPATSRLGEGASDLRMFAVSDEVLRPDIYETSFLALAAGPAELPPVRAGQAAVPAETGWLWAAAAAAAAAGAMVLLRSPVRRAFSRL</sequence>
<accession>A0RX69</accession>
<dbReference type="SUPFAM" id="SSF53850">
    <property type="entry name" value="Periplasmic binding protein-like II"/>
    <property type="match status" value="1"/>
</dbReference>
<keyword evidence="7" id="KW-1185">Reference proteome</keyword>
<dbReference type="GO" id="GO:0015833">
    <property type="term" value="P:peptide transport"/>
    <property type="evidence" value="ECO:0007669"/>
    <property type="project" value="TreeGrafter"/>
</dbReference>
<keyword evidence="4" id="KW-0472">Membrane</keyword>
<evidence type="ECO:0000256" key="3">
    <source>
        <dbReference type="ARBA" id="ARBA00022729"/>
    </source>
</evidence>
<dbReference type="PANTHER" id="PTHR30290">
    <property type="entry name" value="PERIPLASMIC BINDING COMPONENT OF ABC TRANSPORTER"/>
    <property type="match status" value="1"/>
</dbReference>
<dbReference type="InterPro" id="IPR039424">
    <property type="entry name" value="SBP_5"/>
</dbReference>
<protein>
    <submittedName>
        <fullName evidence="6">Solute-binding protein</fullName>
    </submittedName>
</protein>
<evidence type="ECO:0000313" key="7">
    <source>
        <dbReference type="Proteomes" id="UP000000758"/>
    </source>
</evidence>
<dbReference type="EnsemblBacteria" id="ABK77936">
    <property type="protein sequence ID" value="ABK77936"/>
    <property type="gene ID" value="CENSYa_1313"/>
</dbReference>
<dbReference type="PANTHER" id="PTHR30290:SF9">
    <property type="entry name" value="OLIGOPEPTIDE-BINDING PROTEIN APPA"/>
    <property type="match status" value="1"/>
</dbReference>
<dbReference type="Gene3D" id="3.40.190.10">
    <property type="entry name" value="Periplasmic binding protein-like II"/>
    <property type="match status" value="2"/>
</dbReference>
<dbReference type="EMBL" id="DP000238">
    <property type="protein sequence ID" value="ABK77936.1"/>
    <property type="molecule type" value="Genomic_DNA"/>
</dbReference>
<keyword evidence="3" id="KW-0732">Signal</keyword>
<dbReference type="Gene3D" id="3.10.105.10">
    <property type="entry name" value="Dipeptide-binding Protein, Domain 3"/>
    <property type="match status" value="1"/>
</dbReference>
<organism evidence="6 7">
    <name type="scientific">Cenarchaeum symbiosum (strain A)</name>
    <dbReference type="NCBI Taxonomy" id="414004"/>
    <lineage>
        <taxon>Archaea</taxon>
        <taxon>Nitrososphaerota</taxon>
        <taxon>Candidatus Cenarchaeales</taxon>
        <taxon>Candidatus Cenarchaeaceae</taxon>
        <taxon>Candidatus Cenarchaeum</taxon>
    </lineage>
</organism>
<proteinExistence type="inferred from homology"/>
<keyword evidence="4" id="KW-0812">Transmembrane</keyword>
<evidence type="ECO:0000256" key="1">
    <source>
        <dbReference type="ARBA" id="ARBA00005695"/>
    </source>
</evidence>
<evidence type="ECO:0000256" key="2">
    <source>
        <dbReference type="ARBA" id="ARBA00022448"/>
    </source>
</evidence>